<keyword evidence="2" id="KW-0255">Endonuclease</keyword>
<evidence type="ECO:0000313" key="2">
    <source>
        <dbReference type="EMBL" id="MBO2007076.1"/>
    </source>
</evidence>
<dbReference type="GO" id="GO:0009307">
    <property type="term" value="P:DNA restriction-modification system"/>
    <property type="evidence" value="ECO:0007669"/>
    <property type="project" value="InterPro"/>
</dbReference>
<protein>
    <submittedName>
        <fullName evidence="2">XcyI family restriction endonuclease</fullName>
    </submittedName>
</protein>
<dbReference type="AlphaFoldDB" id="A0A939SRB1"/>
<dbReference type="GO" id="GO:0009036">
    <property type="term" value="F:type II site-specific deoxyribonuclease activity"/>
    <property type="evidence" value="ECO:0007669"/>
    <property type="project" value="InterPro"/>
</dbReference>
<dbReference type="GO" id="GO:0003677">
    <property type="term" value="F:DNA binding"/>
    <property type="evidence" value="ECO:0007669"/>
    <property type="project" value="InterPro"/>
</dbReference>
<organism evidence="2">
    <name type="scientific">Serratia marcescens</name>
    <dbReference type="NCBI Taxonomy" id="615"/>
    <lineage>
        <taxon>Bacteria</taxon>
        <taxon>Pseudomonadati</taxon>
        <taxon>Pseudomonadota</taxon>
        <taxon>Gammaproteobacteria</taxon>
        <taxon>Enterobacterales</taxon>
        <taxon>Yersiniaceae</taxon>
        <taxon>Serratia</taxon>
    </lineage>
</organism>
<gene>
    <name evidence="2" type="ORF">J4732_15320</name>
</gene>
<dbReference type="Pfam" id="PF09571">
    <property type="entry name" value="RE_XcyI"/>
    <property type="match status" value="1"/>
</dbReference>
<dbReference type="InterPro" id="IPR019071">
    <property type="entry name" value="Restrct_endonuc_II_XcyI"/>
</dbReference>
<feature type="region of interest" description="Disordered" evidence="1">
    <location>
        <begin position="256"/>
        <end position="281"/>
    </location>
</feature>
<keyword evidence="2" id="KW-0540">Nuclease</keyword>
<reference evidence="2" key="1">
    <citation type="submission" date="2021-03" db="EMBL/GenBank/DDBJ databases">
        <title>Molecular epidemiology and mechanisms of colistin and carbapenem resistance in Enterobacteriaceae from clinical isolates, the environment and porcine samples in Pretoria, South Africa.</title>
        <authorList>
            <person name="Bogoshi D."/>
            <person name="Mbelle N.M."/>
            <person name="Naidoo V."/>
            <person name="Osei Sekyere J."/>
        </authorList>
    </citation>
    <scope>NUCLEOTIDE SEQUENCE</scope>
    <source>
        <strain evidence="2">C080</strain>
    </source>
</reference>
<name>A0A939SRB1_SERMA</name>
<dbReference type="EMBL" id="JAGETR010000098">
    <property type="protein sequence ID" value="MBO2007076.1"/>
    <property type="molecule type" value="Genomic_DNA"/>
</dbReference>
<evidence type="ECO:0000256" key="1">
    <source>
        <dbReference type="SAM" id="MobiDB-lite"/>
    </source>
</evidence>
<comment type="caution">
    <text evidence="2">The sequence shown here is derived from an EMBL/GenBank/DDBJ whole genome shotgun (WGS) entry which is preliminary data.</text>
</comment>
<proteinExistence type="predicted"/>
<sequence>MTTPNKINFPPPKLQIDFAFALKRFRAVYLQSALLETVRDMDIAELDKQLAEYVPGRLGDLRSTACGLNCCSPCLPSRGESLPAGLLPAADGLQPEGVLRARQRLRCRLLQVDGGKGKTSKTAAADLPDLCVAFCATASALLAGVGLLRVSRELLDDLTPLTVGPQLRGGANNQRGTDGIVQVFEIIREIVAHAAAEVRESAIEVNSATGRPFLIEFAPDPDIIIREEMEHQHYRNVVAIEVKSGTDVSNIHNRIGEAEPPGGSAALPSAGRWSMSGGWTW</sequence>
<accession>A0A939SRB1</accession>
<keyword evidence="2" id="KW-0378">Hydrolase</keyword>
<dbReference type="GO" id="GO:0000287">
    <property type="term" value="F:magnesium ion binding"/>
    <property type="evidence" value="ECO:0007669"/>
    <property type="project" value="InterPro"/>
</dbReference>